<feature type="domain" description="HTH tetR-type" evidence="3">
    <location>
        <begin position="6"/>
        <end position="66"/>
    </location>
</feature>
<gene>
    <name evidence="4" type="ORF">FHX81_6894</name>
</gene>
<evidence type="ECO:0000259" key="3">
    <source>
        <dbReference type="PROSITE" id="PS50977"/>
    </source>
</evidence>
<dbReference type="OrthoDB" id="8701707at2"/>
<dbReference type="InterPro" id="IPR009057">
    <property type="entry name" value="Homeodomain-like_sf"/>
</dbReference>
<name>A0A543JNT3_9PSEU</name>
<dbReference type="Pfam" id="PF00440">
    <property type="entry name" value="TetR_N"/>
    <property type="match status" value="1"/>
</dbReference>
<proteinExistence type="predicted"/>
<keyword evidence="1 2" id="KW-0238">DNA-binding</keyword>
<feature type="DNA-binding region" description="H-T-H motif" evidence="2">
    <location>
        <begin position="29"/>
        <end position="48"/>
    </location>
</feature>
<sequence length="203" mass="21874">MSRRRLHSEDAILDATRDLLVRGGPDAATTGAISALSGAPTGSIYHRYGSRTRLFAEVWLRTVIRFQTGLLAAATAATTGSGLERVLAAADWTVEFAVRHPDDARLLLQADRARLLTEADLPPATRQALTDLNVPVAELIRDLATGLFGTAEPRHAELVSIAVVDVPYAVVRRHLHRGTSPEPHRDLIAATVRALVESPAVRA</sequence>
<protein>
    <submittedName>
        <fullName evidence="4">TetR family transcriptional regulator</fullName>
    </submittedName>
</protein>
<evidence type="ECO:0000256" key="2">
    <source>
        <dbReference type="PROSITE-ProRule" id="PRU00335"/>
    </source>
</evidence>
<dbReference type="EMBL" id="VFPP01000001">
    <property type="protein sequence ID" value="TQM84448.1"/>
    <property type="molecule type" value="Genomic_DNA"/>
</dbReference>
<evidence type="ECO:0000313" key="4">
    <source>
        <dbReference type="EMBL" id="TQM84448.1"/>
    </source>
</evidence>
<dbReference type="AlphaFoldDB" id="A0A543JNT3"/>
<dbReference type="RefSeq" id="WP_141982626.1">
    <property type="nucleotide sequence ID" value="NZ_VFPP01000001.1"/>
</dbReference>
<reference evidence="4 5" key="1">
    <citation type="submission" date="2019-06" db="EMBL/GenBank/DDBJ databases">
        <title>Sequencing the genomes of 1000 actinobacteria strains.</title>
        <authorList>
            <person name="Klenk H.-P."/>
        </authorList>
    </citation>
    <scope>NUCLEOTIDE SEQUENCE [LARGE SCALE GENOMIC DNA]</scope>
    <source>
        <strain evidence="4 5">DSM 45456</strain>
    </source>
</reference>
<dbReference type="SUPFAM" id="SSF46689">
    <property type="entry name" value="Homeodomain-like"/>
    <property type="match status" value="1"/>
</dbReference>
<keyword evidence="5" id="KW-1185">Reference proteome</keyword>
<organism evidence="4 5">
    <name type="scientific">Saccharothrix saharensis</name>
    <dbReference type="NCBI Taxonomy" id="571190"/>
    <lineage>
        <taxon>Bacteria</taxon>
        <taxon>Bacillati</taxon>
        <taxon>Actinomycetota</taxon>
        <taxon>Actinomycetes</taxon>
        <taxon>Pseudonocardiales</taxon>
        <taxon>Pseudonocardiaceae</taxon>
        <taxon>Saccharothrix</taxon>
    </lineage>
</organism>
<dbReference type="InterPro" id="IPR001647">
    <property type="entry name" value="HTH_TetR"/>
</dbReference>
<accession>A0A543JNT3</accession>
<evidence type="ECO:0000313" key="5">
    <source>
        <dbReference type="Proteomes" id="UP000316628"/>
    </source>
</evidence>
<dbReference type="PROSITE" id="PS50977">
    <property type="entry name" value="HTH_TETR_2"/>
    <property type="match status" value="1"/>
</dbReference>
<dbReference type="Gene3D" id="1.10.357.10">
    <property type="entry name" value="Tetracycline Repressor, domain 2"/>
    <property type="match status" value="1"/>
</dbReference>
<dbReference type="GO" id="GO:0003677">
    <property type="term" value="F:DNA binding"/>
    <property type="evidence" value="ECO:0007669"/>
    <property type="project" value="UniProtKB-UniRule"/>
</dbReference>
<evidence type="ECO:0000256" key="1">
    <source>
        <dbReference type="ARBA" id="ARBA00023125"/>
    </source>
</evidence>
<dbReference type="Proteomes" id="UP000316628">
    <property type="component" value="Unassembled WGS sequence"/>
</dbReference>
<comment type="caution">
    <text evidence="4">The sequence shown here is derived from an EMBL/GenBank/DDBJ whole genome shotgun (WGS) entry which is preliminary data.</text>
</comment>